<organism evidence="9 10">
    <name type="scientific">Rhizopus delemar (strain RA 99-880 / ATCC MYA-4621 / FGSC 9543 / NRRL 43880)</name>
    <name type="common">Mucormycosis agent</name>
    <name type="synonym">Rhizopus arrhizus var. delemar</name>
    <dbReference type="NCBI Taxonomy" id="246409"/>
    <lineage>
        <taxon>Eukaryota</taxon>
        <taxon>Fungi</taxon>
        <taxon>Fungi incertae sedis</taxon>
        <taxon>Mucoromycota</taxon>
        <taxon>Mucoromycotina</taxon>
        <taxon>Mucoromycetes</taxon>
        <taxon>Mucorales</taxon>
        <taxon>Mucorineae</taxon>
        <taxon>Rhizopodaceae</taxon>
        <taxon>Rhizopus</taxon>
    </lineage>
</organism>
<keyword evidence="10" id="KW-1185">Reference proteome</keyword>
<proteinExistence type="predicted"/>
<dbReference type="GO" id="GO:0003677">
    <property type="term" value="F:DNA binding"/>
    <property type="evidence" value="ECO:0007669"/>
    <property type="project" value="UniProtKB-KW"/>
</dbReference>
<dbReference type="Pfam" id="PF00170">
    <property type="entry name" value="bZIP_1"/>
    <property type="match status" value="1"/>
</dbReference>
<gene>
    <name evidence="9" type="ORF">RO3G_06463</name>
</gene>
<evidence type="ECO:0000313" key="9">
    <source>
        <dbReference type="EMBL" id="EIE81758.1"/>
    </source>
</evidence>
<feature type="coiled-coil region" evidence="6">
    <location>
        <begin position="119"/>
        <end position="153"/>
    </location>
</feature>
<dbReference type="eggNOG" id="KOG1414">
    <property type="taxonomic scope" value="Eukaryota"/>
</dbReference>
<evidence type="ECO:0000256" key="3">
    <source>
        <dbReference type="ARBA" id="ARBA00023125"/>
    </source>
</evidence>
<dbReference type="InterPro" id="IPR002112">
    <property type="entry name" value="Leuzip_Jun"/>
</dbReference>
<dbReference type="InterPro" id="IPR004827">
    <property type="entry name" value="bZIP"/>
</dbReference>
<evidence type="ECO:0000256" key="5">
    <source>
        <dbReference type="ARBA" id="ARBA00023242"/>
    </source>
</evidence>
<comment type="subcellular location">
    <subcellularLocation>
        <location evidence="1">Nucleus</location>
    </subcellularLocation>
</comment>
<dbReference type="InterPro" id="IPR046347">
    <property type="entry name" value="bZIP_sf"/>
</dbReference>
<evidence type="ECO:0000256" key="2">
    <source>
        <dbReference type="ARBA" id="ARBA00023015"/>
    </source>
</evidence>
<name>I1BZX8_RHIO9</name>
<keyword evidence="6" id="KW-0175">Coiled coil</keyword>
<keyword evidence="4" id="KW-0804">Transcription</keyword>
<dbReference type="SUPFAM" id="SSF57959">
    <property type="entry name" value="Leucine zipper domain"/>
    <property type="match status" value="1"/>
</dbReference>
<dbReference type="InterPro" id="IPR051027">
    <property type="entry name" value="bZIP_transcription_factors"/>
</dbReference>
<dbReference type="CDD" id="cd14687">
    <property type="entry name" value="bZIP_ATF2"/>
    <property type="match status" value="1"/>
</dbReference>
<dbReference type="AlphaFoldDB" id="I1BZX8"/>
<dbReference type="PROSITE" id="PS50217">
    <property type="entry name" value="BZIP"/>
    <property type="match status" value="1"/>
</dbReference>
<dbReference type="InParanoid" id="I1BZX8"/>
<dbReference type="RefSeq" id="XP_067517154.1">
    <property type="nucleotide sequence ID" value="XM_067661053.1"/>
</dbReference>
<feature type="region of interest" description="Disordered" evidence="7">
    <location>
        <begin position="181"/>
        <end position="203"/>
    </location>
</feature>
<dbReference type="GO" id="GO:0003700">
    <property type="term" value="F:DNA-binding transcription factor activity"/>
    <property type="evidence" value="ECO:0007669"/>
    <property type="project" value="InterPro"/>
</dbReference>
<protein>
    <recommendedName>
        <fullName evidence="8">BZIP domain-containing protein</fullName>
    </recommendedName>
</protein>
<keyword evidence="5" id="KW-0539">Nucleus</keyword>
<feature type="compositionally biased region" description="Polar residues" evidence="7">
    <location>
        <begin position="64"/>
        <end position="75"/>
    </location>
</feature>
<dbReference type="OrthoDB" id="295274at2759"/>
<dbReference type="Proteomes" id="UP000009138">
    <property type="component" value="Unassembled WGS sequence"/>
</dbReference>
<dbReference type="OMA" id="GNCECKV"/>
<feature type="domain" description="BZIP" evidence="8">
    <location>
        <begin position="94"/>
        <end position="157"/>
    </location>
</feature>
<dbReference type="PANTHER" id="PTHR19304">
    <property type="entry name" value="CYCLIC-AMP RESPONSE ELEMENT BINDING PROTEIN"/>
    <property type="match status" value="1"/>
</dbReference>
<evidence type="ECO:0000256" key="4">
    <source>
        <dbReference type="ARBA" id="ARBA00023163"/>
    </source>
</evidence>
<dbReference type="GO" id="GO:0005634">
    <property type="term" value="C:nucleus"/>
    <property type="evidence" value="ECO:0007669"/>
    <property type="project" value="UniProtKB-SubCell"/>
</dbReference>
<dbReference type="Gene3D" id="1.20.5.170">
    <property type="match status" value="1"/>
</dbReference>
<evidence type="ECO:0000256" key="7">
    <source>
        <dbReference type="SAM" id="MobiDB-lite"/>
    </source>
</evidence>
<sequence length="203" mass="23616">MFKGLFDSNCTVLTPTRFLMDSATNKDWNLPNTANTMSSFYMNEPVLFQDQKQQDISIIPPSPTMTNSSNYEPNTPLTPPHHIKSPPYSVKKTDSDRKDILEKNRQAAYRCRQKKKKWVQELEEKGELAERRNKELQEQISQLREESIYLRNLLLTHGNCECQVVQEYLHHTSLQLSNRNNMIHTNSNSSNTSPLFSSQQSYM</sequence>
<dbReference type="STRING" id="246409.I1BZX8"/>
<keyword evidence="3" id="KW-0238">DNA-binding</keyword>
<evidence type="ECO:0000256" key="1">
    <source>
        <dbReference type="ARBA" id="ARBA00004123"/>
    </source>
</evidence>
<evidence type="ECO:0000256" key="6">
    <source>
        <dbReference type="SAM" id="Coils"/>
    </source>
</evidence>
<keyword evidence="2" id="KW-0805">Transcription regulation</keyword>
<reference evidence="9 10" key="1">
    <citation type="journal article" date="2009" name="PLoS Genet.">
        <title>Genomic analysis of the basal lineage fungus Rhizopus oryzae reveals a whole-genome duplication.</title>
        <authorList>
            <person name="Ma L.-J."/>
            <person name="Ibrahim A.S."/>
            <person name="Skory C."/>
            <person name="Grabherr M.G."/>
            <person name="Burger G."/>
            <person name="Butler M."/>
            <person name="Elias M."/>
            <person name="Idnurm A."/>
            <person name="Lang B.F."/>
            <person name="Sone T."/>
            <person name="Abe A."/>
            <person name="Calvo S.E."/>
            <person name="Corrochano L.M."/>
            <person name="Engels R."/>
            <person name="Fu J."/>
            <person name="Hansberg W."/>
            <person name="Kim J.-M."/>
            <person name="Kodira C.D."/>
            <person name="Koehrsen M.J."/>
            <person name="Liu B."/>
            <person name="Miranda-Saavedra D."/>
            <person name="O'Leary S."/>
            <person name="Ortiz-Castellanos L."/>
            <person name="Poulter R."/>
            <person name="Rodriguez-Romero J."/>
            <person name="Ruiz-Herrera J."/>
            <person name="Shen Y.-Q."/>
            <person name="Zeng Q."/>
            <person name="Galagan J."/>
            <person name="Birren B.W."/>
            <person name="Cuomo C.A."/>
            <person name="Wickes B.L."/>
        </authorList>
    </citation>
    <scope>NUCLEOTIDE SEQUENCE [LARGE SCALE GENOMIC DNA]</scope>
    <source>
        <strain evidence="10">RA 99-880 / ATCC MYA-4621 / FGSC 9543 / NRRL 43880</strain>
    </source>
</reference>
<dbReference type="PRINTS" id="PR00043">
    <property type="entry name" value="LEUZIPPRJUN"/>
</dbReference>
<evidence type="ECO:0000259" key="8">
    <source>
        <dbReference type="PROSITE" id="PS50217"/>
    </source>
</evidence>
<dbReference type="VEuPathDB" id="FungiDB:RO3G_06463"/>
<accession>I1BZX8</accession>
<dbReference type="GeneID" id="93613434"/>
<evidence type="ECO:0000313" key="10">
    <source>
        <dbReference type="Proteomes" id="UP000009138"/>
    </source>
</evidence>
<dbReference type="SMART" id="SM00338">
    <property type="entry name" value="BRLZ"/>
    <property type="match status" value="1"/>
</dbReference>
<feature type="region of interest" description="Disordered" evidence="7">
    <location>
        <begin position="61"/>
        <end position="97"/>
    </location>
</feature>
<dbReference type="EMBL" id="CH476735">
    <property type="protein sequence ID" value="EIE81758.1"/>
    <property type="molecule type" value="Genomic_DNA"/>
</dbReference>